<name>A0ABD2CSD6_VESMC</name>
<evidence type="ECO:0000313" key="3">
    <source>
        <dbReference type="Proteomes" id="UP001607303"/>
    </source>
</evidence>
<dbReference type="AlphaFoldDB" id="A0ABD2CSD6"/>
<gene>
    <name evidence="2" type="ORF">V1477_003928</name>
</gene>
<organism evidence="2 3">
    <name type="scientific">Vespula maculifrons</name>
    <name type="common">Eastern yellow jacket</name>
    <name type="synonym">Wasp</name>
    <dbReference type="NCBI Taxonomy" id="7453"/>
    <lineage>
        <taxon>Eukaryota</taxon>
        <taxon>Metazoa</taxon>
        <taxon>Ecdysozoa</taxon>
        <taxon>Arthropoda</taxon>
        <taxon>Hexapoda</taxon>
        <taxon>Insecta</taxon>
        <taxon>Pterygota</taxon>
        <taxon>Neoptera</taxon>
        <taxon>Endopterygota</taxon>
        <taxon>Hymenoptera</taxon>
        <taxon>Apocrita</taxon>
        <taxon>Aculeata</taxon>
        <taxon>Vespoidea</taxon>
        <taxon>Vespidae</taxon>
        <taxon>Vespinae</taxon>
        <taxon>Vespula</taxon>
    </lineage>
</organism>
<evidence type="ECO:0000313" key="2">
    <source>
        <dbReference type="EMBL" id="KAL2748033.1"/>
    </source>
</evidence>
<comment type="caution">
    <text evidence="2">The sequence shown here is derived from an EMBL/GenBank/DDBJ whole genome shotgun (WGS) entry which is preliminary data.</text>
</comment>
<reference evidence="2 3" key="1">
    <citation type="journal article" date="2024" name="Ann. Entomol. Soc. Am.">
        <title>Genomic analyses of the southern and eastern yellowjacket wasps (Hymenoptera: Vespidae) reveal evolutionary signatures of social life.</title>
        <authorList>
            <person name="Catto M.A."/>
            <person name="Caine P.B."/>
            <person name="Orr S.E."/>
            <person name="Hunt B.G."/>
            <person name="Goodisman M.A.D."/>
        </authorList>
    </citation>
    <scope>NUCLEOTIDE SEQUENCE [LARGE SCALE GENOMIC DNA]</scope>
    <source>
        <strain evidence="2">232</strain>
        <tissue evidence="2">Head and thorax</tissue>
    </source>
</reference>
<keyword evidence="1" id="KW-0472">Membrane</keyword>
<protein>
    <submittedName>
        <fullName evidence="2">Uncharacterized protein</fullName>
    </submittedName>
</protein>
<feature type="transmembrane region" description="Helical" evidence="1">
    <location>
        <begin position="122"/>
        <end position="140"/>
    </location>
</feature>
<feature type="transmembrane region" description="Helical" evidence="1">
    <location>
        <begin position="180"/>
        <end position="208"/>
    </location>
</feature>
<dbReference type="Proteomes" id="UP001607303">
    <property type="component" value="Unassembled WGS sequence"/>
</dbReference>
<feature type="transmembrane region" description="Helical" evidence="1">
    <location>
        <begin position="152"/>
        <end position="173"/>
    </location>
</feature>
<evidence type="ECO:0000256" key="1">
    <source>
        <dbReference type="SAM" id="Phobius"/>
    </source>
</evidence>
<accession>A0ABD2CSD6</accession>
<dbReference type="EMBL" id="JAYRBN010000034">
    <property type="protein sequence ID" value="KAL2748033.1"/>
    <property type="molecule type" value="Genomic_DNA"/>
</dbReference>
<keyword evidence="1" id="KW-0812">Transmembrane</keyword>
<proteinExistence type="predicted"/>
<keyword evidence="3" id="KW-1185">Reference proteome</keyword>
<sequence>MYMLEYTSIIRNKENKNYEIHSINILNRQFFQFRILFVSYIRTIKHHPAMYHHKYHISNYTNLFAFLKVTCNLFYLHTIILDLLNVALFLYKKQHNNFHMKLDFETSMLLKLYLKIAANKKIGIKHVLIIISVVLFLSSMDCIKNISSQDSYSIIAILLKHEIIKIISLITIVDNKDIYLFIYLFTYYHLSMPIYLSLYIAFFISIAMHQEMQIHFCLTNYMIDFTKKINS</sequence>
<keyword evidence="1" id="KW-1133">Transmembrane helix</keyword>
<feature type="transmembrane region" description="Helical" evidence="1">
    <location>
        <begin position="73"/>
        <end position="91"/>
    </location>
</feature>